<dbReference type="InterPro" id="IPR036105">
    <property type="entry name" value="DiNase_FeMo-co_biosyn_sf"/>
</dbReference>
<reference evidence="2 3" key="1">
    <citation type="journal article" date="2017" name="Syst. Appl. Microbiol.">
        <title>Lebetimonas natsushimae sp. nov., a novel strictly anaerobic, moderately thermophilic chemoautotroph isolated from a deep-sea hydrothermal vent polychaete nest in the Mid-Okinawa Trough.</title>
        <authorList>
            <person name="Nagata R."/>
            <person name="Takaki Y."/>
            <person name="Tame A."/>
            <person name="Nunoura T."/>
            <person name="Muto H."/>
            <person name="Mino S."/>
            <person name="Sawayama S."/>
            <person name="Takai K."/>
            <person name="Nakagawa S."/>
        </authorList>
    </citation>
    <scope>NUCLEOTIDE SEQUENCE [LARGE SCALE GENOMIC DNA]</scope>
    <source>
        <strain evidence="2 3">HS1857</strain>
    </source>
</reference>
<dbReference type="Proteomes" id="UP000217944">
    <property type="component" value="Unassembled WGS sequence"/>
</dbReference>
<gene>
    <name evidence="2" type="ORF">LNAT_P1378</name>
</gene>
<organism evidence="2 3">
    <name type="scientific">Lebetimonas natsushimae</name>
    <dbReference type="NCBI Taxonomy" id="1936991"/>
    <lineage>
        <taxon>Bacteria</taxon>
        <taxon>Pseudomonadati</taxon>
        <taxon>Campylobacterota</taxon>
        <taxon>Epsilonproteobacteria</taxon>
        <taxon>Nautiliales</taxon>
        <taxon>Nautiliaceae</taxon>
        <taxon>Lebetimonas</taxon>
    </lineage>
</organism>
<dbReference type="EMBL" id="BDME01000006">
    <property type="protein sequence ID" value="GAX88083.1"/>
    <property type="molecule type" value="Genomic_DNA"/>
</dbReference>
<dbReference type="AlphaFoldDB" id="A0A292YGE7"/>
<dbReference type="InterPro" id="IPR003731">
    <property type="entry name" value="Di-Nase_FeMo-co_biosynth"/>
</dbReference>
<accession>A0A292YGE7</accession>
<evidence type="ECO:0000313" key="3">
    <source>
        <dbReference type="Proteomes" id="UP000217944"/>
    </source>
</evidence>
<dbReference type="RefSeq" id="WP_096259813.1">
    <property type="nucleotide sequence ID" value="NZ_BDME01000006.1"/>
</dbReference>
<dbReference type="Gene3D" id="3.30.420.130">
    <property type="entry name" value="Dinitrogenase iron-molybdenum cofactor biosynthesis domain"/>
    <property type="match status" value="1"/>
</dbReference>
<dbReference type="SUPFAM" id="SSF53146">
    <property type="entry name" value="Nitrogenase accessory factor-like"/>
    <property type="match status" value="1"/>
</dbReference>
<keyword evidence="3" id="KW-1185">Reference proteome</keyword>
<dbReference type="OrthoDB" id="280278at2"/>
<evidence type="ECO:0000259" key="1">
    <source>
        <dbReference type="Pfam" id="PF02579"/>
    </source>
</evidence>
<name>A0A292YGE7_9BACT</name>
<protein>
    <recommendedName>
        <fullName evidence="1">Dinitrogenase iron-molybdenum cofactor biosynthesis domain-containing protein</fullName>
    </recommendedName>
</protein>
<proteinExistence type="predicted"/>
<comment type="caution">
    <text evidence="2">The sequence shown here is derived from an EMBL/GenBank/DDBJ whole genome shotgun (WGS) entry which is preliminary data.</text>
</comment>
<feature type="domain" description="Dinitrogenase iron-molybdenum cofactor biosynthesis" evidence="1">
    <location>
        <begin position="19"/>
        <end position="112"/>
    </location>
</feature>
<evidence type="ECO:0000313" key="2">
    <source>
        <dbReference type="EMBL" id="GAX88083.1"/>
    </source>
</evidence>
<sequence length="113" mass="13246">MIIAFPTSNEKTVCEYIPFCKYFLIIDTEKNEKKLINNPMFEKVKKEHIKKRECGENALHTGEIIPQFLKNLNVDILIAKKLGEGMLDNLEIKEIKYKYTDKNSIEEIIQLLI</sequence>
<dbReference type="Pfam" id="PF02579">
    <property type="entry name" value="Nitro_FeMo-Co"/>
    <property type="match status" value="1"/>
</dbReference>